<dbReference type="Pfam" id="PF02746">
    <property type="entry name" value="MR_MLE_N"/>
    <property type="match status" value="1"/>
</dbReference>
<reference evidence="9" key="2">
    <citation type="submission" date="2020-09" db="EMBL/GenBank/DDBJ databases">
        <authorList>
            <person name="Sun Q."/>
            <person name="Kim S."/>
        </authorList>
    </citation>
    <scope>NUCLEOTIDE SEQUENCE</scope>
    <source>
        <strain evidence="9">KCTC 42590</strain>
    </source>
</reference>
<dbReference type="PANTHER" id="PTHR48080:SF3">
    <property type="entry name" value="ENOLASE SUPERFAMILY MEMBER DDB_G0284701"/>
    <property type="match status" value="1"/>
</dbReference>
<dbReference type="GO" id="GO:0009063">
    <property type="term" value="P:amino acid catabolic process"/>
    <property type="evidence" value="ECO:0007669"/>
    <property type="project" value="InterPro"/>
</dbReference>
<name>A0A919AY14_9PROT</name>
<dbReference type="GO" id="GO:0016855">
    <property type="term" value="F:racemase and epimerase activity, acting on amino acids and derivatives"/>
    <property type="evidence" value="ECO:0007669"/>
    <property type="project" value="UniProtKB-UniRule"/>
</dbReference>
<dbReference type="SFLD" id="SFLDS00001">
    <property type="entry name" value="Enolase"/>
    <property type="match status" value="1"/>
</dbReference>
<proteinExistence type="inferred from homology"/>
<evidence type="ECO:0000256" key="6">
    <source>
        <dbReference type="PIRSR" id="PIRSR634603-3"/>
    </source>
</evidence>
<comment type="cofactor">
    <cofactor evidence="6 7">
        <name>Mg(2+)</name>
        <dbReference type="ChEBI" id="CHEBI:18420"/>
    </cofactor>
    <text evidence="6 7">Binds 1 Mg(2+) ion per subunit.</text>
</comment>
<feature type="domain" description="Mandelate racemase/muconate lactonizing enzyme C-terminal" evidence="8">
    <location>
        <begin position="128"/>
        <end position="219"/>
    </location>
</feature>
<dbReference type="RefSeq" id="WP_191253486.1">
    <property type="nucleotide sequence ID" value="NZ_BNCI01000002.1"/>
</dbReference>
<evidence type="ECO:0000259" key="8">
    <source>
        <dbReference type="SMART" id="SM00922"/>
    </source>
</evidence>
<dbReference type="SUPFAM" id="SSF51604">
    <property type="entry name" value="Enolase C-terminal domain-like"/>
    <property type="match status" value="1"/>
</dbReference>
<gene>
    <name evidence="9" type="ORF">GCM10017044_25260</name>
</gene>
<dbReference type="InterPro" id="IPR036849">
    <property type="entry name" value="Enolase-like_C_sf"/>
</dbReference>
<dbReference type="InterPro" id="IPR013341">
    <property type="entry name" value="Mandelate_racemase_N_dom"/>
</dbReference>
<dbReference type="InterPro" id="IPR018110">
    <property type="entry name" value="Mandel_Rmase/mucon_lact_enz_CS"/>
</dbReference>
<feature type="binding site" evidence="6">
    <location>
        <position position="172"/>
    </location>
    <ligand>
        <name>Mg(2+)</name>
        <dbReference type="ChEBI" id="CHEBI:18420"/>
    </ligand>
</feature>
<dbReference type="InterPro" id="IPR029017">
    <property type="entry name" value="Enolase-like_N"/>
</dbReference>
<dbReference type="PROSITE" id="PS00909">
    <property type="entry name" value="MR_MLE_2"/>
    <property type="match status" value="1"/>
</dbReference>
<dbReference type="InterPro" id="IPR013342">
    <property type="entry name" value="Mandelate_racemase_C"/>
</dbReference>
<dbReference type="CDD" id="cd03319">
    <property type="entry name" value="L-Ala-DL-Glu_epimerase"/>
    <property type="match status" value="1"/>
</dbReference>
<dbReference type="SMART" id="SM00922">
    <property type="entry name" value="MR_MLE"/>
    <property type="match status" value="1"/>
</dbReference>
<evidence type="ECO:0000256" key="4">
    <source>
        <dbReference type="ARBA" id="ARBA00023235"/>
    </source>
</evidence>
<keyword evidence="3 6" id="KW-0460">Magnesium</keyword>
<reference evidence="9" key="1">
    <citation type="journal article" date="2014" name="Int. J. Syst. Evol. Microbiol.">
        <title>Complete genome sequence of Corynebacterium casei LMG S-19264T (=DSM 44701T), isolated from a smear-ripened cheese.</title>
        <authorList>
            <consortium name="US DOE Joint Genome Institute (JGI-PGF)"/>
            <person name="Walter F."/>
            <person name="Albersmeier A."/>
            <person name="Kalinowski J."/>
            <person name="Ruckert C."/>
        </authorList>
    </citation>
    <scope>NUCLEOTIDE SEQUENCE</scope>
    <source>
        <strain evidence="9">KCTC 42590</strain>
    </source>
</reference>
<organism evidence="9 10">
    <name type="scientific">Kordiimonas sediminis</name>
    <dbReference type="NCBI Taxonomy" id="1735581"/>
    <lineage>
        <taxon>Bacteria</taxon>
        <taxon>Pseudomonadati</taxon>
        <taxon>Pseudomonadota</taxon>
        <taxon>Alphaproteobacteria</taxon>
        <taxon>Kordiimonadales</taxon>
        <taxon>Kordiimonadaceae</taxon>
        <taxon>Kordiimonas</taxon>
    </lineage>
</organism>
<feature type="binding site" evidence="6">
    <location>
        <position position="221"/>
    </location>
    <ligand>
        <name>Mg(2+)</name>
        <dbReference type="ChEBI" id="CHEBI:18420"/>
    </ligand>
</feature>
<accession>A0A919AY14</accession>
<dbReference type="Pfam" id="PF13378">
    <property type="entry name" value="MR_MLE_C"/>
    <property type="match status" value="1"/>
</dbReference>
<sequence>MKITIEKRAFPLAQPFIITGYQFDDVDTVWVTLEDGGFTGRGEGVGIYYAGENSDTMYAQLEAIVPEIEKGLTFDKVQALLPHGGARNALDCALWDLQSKKSGKSIWQMTGITPREVTTVATVGIASPEKMAADALAFAQYPNLKIKLSGDDPIRRITAIRQARPDAKLVIDVNQGWNFAELQDYIPEMAKLGVAMIEQPLPRGMDEELVGFTSPVPLGGDESCLTLEEYDQFADRYDIINIKLDKCGGLTEALAIARKAQAEKKGLMVGNMTGTSLSMAPAYVIAQFCDFVDIDGPILLSQDIDNALTYKEGGIVSIPTPDLWG</sequence>
<dbReference type="InterPro" id="IPR029065">
    <property type="entry name" value="Enolase_C-like"/>
</dbReference>
<feature type="active site" description="Proton acceptor; specific for (R)-substrate epimerization" evidence="5">
    <location>
        <position position="147"/>
    </location>
</feature>
<dbReference type="GO" id="GO:0000287">
    <property type="term" value="F:magnesium ion binding"/>
    <property type="evidence" value="ECO:0007669"/>
    <property type="project" value="UniProtKB-ARBA"/>
</dbReference>
<protein>
    <recommendedName>
        <fullName evidence="7">Dipeptide epimerase</fullName>
        <ecNumber evidence="7">5.1.1.-</ecNumber>
    </recommendedName>
</protein>
<dbReference type="SFLD" id="SFLDF00010">
    <property type="entry name" value="dipeptide_epimerase"/>
    <property type="match status" value="1"/>
</dbReference>
<dbReference type="Gene3D" id="3.20.20.120">
    <property type="entry name" value="Enolase-like C-terminal domain"/>
    <property type="match status" value="1"/>
</dbReference>
<evidence type="ECO:0000256" key="5">
    <source>
        <dbReference type="PIRSR" id="PIRSR634603-1"/>
    </source>
</evidence>
<dbReference type="InterPro" id="IPR034593">
    <property type="entry name" value="DgoD-like"/>
</dbReference>
<keyword evidence="4 7" id="KW-0413">Isomerase</keyword>
<feature type="active site" description="Proton acceptor; specific for (S)-substrate epimerization" evidence="5">
    <location>
        <position position="243"/>
    </location>
</feature>
<dbReference type="SFLD" id="SFLDG00180">
    <property type="entry name" value="muconate_cycloisomerase"/>
    <property type="match status" value="1"/>
</dbReference>
<keyword evidence="10" id="KW-1185">Reference proteome</keyword>
<keyword evidence="2 6" id="KW-0479">Metal-binding</keyword>
<feature type="binding site" evidence="6">
    <location>
        <position position="198"/>
    </location>
    <ligand>
        <name>Mg(2+)</name>
        <dbReference type="ChEBI" id="CHEBI:18420"/>
    </ligand>
</feature>
<dbReference type="EMBL" id="BNCI01000002">
    <property type="protein sequence ID" value="GHF28958.1"/>
    <property type="molecule type" value="Genomic_DNA"/>
</dbReference>
<dbReference type="Gene3D" id="3.30.390.10">
    <property type="entry name" value="Enolase-like, N-terminal domain"/>
    <property type="match status" value="1"/>
</dbReference>
<evidence type="ECO:0000313" key="10">
    <source>
        <dbReference type="Proteomes" id="UP000630923"/>
    </source>
</evidence>
<dbReference type="AlphaFoldDB" id="A0A919AY14"/>
<dbReference type="PANTHER" id="PTHR48080">
    <property type="entry name" value="D-GALACTONATE DEHYDRATASE-RELATED"/>
    <property type="match status" value="1"/>
</dbReference>
<evidence type="ECO:0000256" key="2">
    <source>
        <dbReference type="ARBA" id="ARBA00022723"/>
    </source>
</evidence>
<evidence type="ECO:0000256" key="1">
    <source>
        <dbReference type="ARBA" id="ARBA00008031"/>
    </source>
</evidence>
<evidence type="ECO:0000256" key="7">
    <source>
        <dbReference type="RuleBase" id="RU366006"/>
    </source>
</evidence>
<dbReference type="InterPro" id="IPR034603">
    <property type="entry name" value="Dipeptide_epimerase"/>
</dbReference>
<dbReference type="EC" id="5.1.1.-" evidence="7"/>
<evidence type="ECO:0000256" key="3">
    <source>
        <dbReference type="ARBA" id="ARBA00022842"/>
    </source>
</evidence>
<comment type="similarity">
    <text evidence="1 7">Belongs to the mandelate racemase/muconate lactonizing enzyme family.</text>
</comment>
<evidence type="ECO:0000313" key="9">
    <source>
        <dbReference type="EMBL" id="GHF28958.1"/>
    </source>
</evidence>
<comment type="caution">
    <text evidence="9">The sequence shown here is derived from an EMBL/GenBank/DDBJ whole genome shotgun (WGS) entry which is preliminary data.</text>
</comment>
<dbReference type="Proteomes" id="UP000630923">
    <property type="component" value="Unassembled WGS sequence"/>
</dbReference>
<dbReference type="SUPFAM" id="SSF54826">
    <property type="entry name" value="Enolase N-terminal domain-like"/>
    <property type="match status" value="1"/>
</dbReference>